<organism evidence="1 2">
    <name type="scientific">Pontimicrobium aquaticum</name>
    <dbReference type="NCBI Taxonomy" id="2565367"/>
    <lineage>
        <taxon>Bacteria</taxon>
        <taxon>Pseudomonadati</taxon>
        <taxon>Bacteroidota</taxon>
        <taxon>Flavobacteriia</taxon>
        <taxon>Flavobacteriales</taxon>
        <taxon>Flavobacteriaceae</taxon>
        <taxon>Pontimicrobium</taxon>
    </lineage>
</organism>
<accession>A0A4U0EPH8</accession>
<comment type="caution">
    <text evidence="1">The sequence shown here is derived from an EMBL/GenBank/DDBJ whole genome shotgun (WGS) entry which is preliminary data.</text>
</comment>
<dbReference type="AlphaFoldDB" id="A0A4U0EPH8"/>
<dbReference type="Proteomes" id="UP000307657">
    <property type="component" value="Unassembled WGS sequence"/>
</dbReference>
<protein>
    <recommendedName>
        <fullName evidence="3">DUF3575 domain-containing protein</fullName>
    </recommendedName>
</protein>
<dbReference type="OrthoDB" id="1201238at2"/>
<keyword evidence="2" id="KW-1185">Reference proteome</keyword>
<reference evidence="1 2" key="1">
    <citation type="submission" date="2019-04" db="EMBL/GenBank/DDBJ databases">
        <title>Lacinutrix sp. nov., isolated from marine water.</title>
        <authorList>
            <person name="Kim W."/>
        </authorList>
    </citation>
    <scope>NUCLEOTIDE SEQUENCE [LARGE SCALE GENOMIC DNA]</scope>
    <source>
        <strain evidence="1 2">CAU 1491</strain>
    </source>
</reference>
<sequence>MKKSLLIISLILPLICQSQQNYHKSILLSFYNDARLMMLGDQKNNKPLTYNAIYRLKLKNFRDSDGYIFIFPEYEHAFLNSYKYERFSAGIGYAFDNIINRFELAPSITYGWINRLVTTRSLSINLETVYKFKNFNISLMAQYTERTDLQYLYNDYLWRLSGFIGLEIKILE</sequence>
<proteinExistence type="predicted"/>
<dbReference type="EMBL" id="SUPL01000007">
    <property type="protein sequence ID" value="TJY33388.1"/>
    <property type="molecule type" value="Genomic_DNA"/>
</dbReference>
<name>A0A4U0EPH8_9FLAO</name>
<evidence type="ECO:0000313" key="1">
    <source>
        <dbReference type="EMBL" id="TJY33388.1"/>
    </source>
</evidence>
<evidence type="ECO:0000313" key="2">
    <source>
        <dbReference type="Proteomes" id="UP000307657"/>
    </source>
</evidence>
<gene>
    <name evidence="1" type="ORF">E5167_12875</name>
</gene>
<evidence type="ECO:0008006" key="3">
    <source>
        <dbReference type="Google" id="ProtNLM"/>
    </source>
</evidence>
<dbReference type="RefSeq" id="WP_136844566.1">
    <property type="nucleotide sequence ID" value="NZ_SUPL01000007.1"/>
</dbReference>